<evidence type="ECO:0000259" key="2">
    <source>
        <dbReference type="PROSITE" id="PS50113"/>
    </source>
</evidence>
<evidence type="ECO:0000259" key="3">
    <source>
        <dbReference type="PROSITE" id="PS50887"/>
    </source>
</evidence>
<dbReference type="InterPro" id="IPR013767">
    <property type="entry name" value="PAS_fold"/>
</dbReference>
<dbReference type="PROSITE" id="PS50113">
    <property type="entry name" value="PAC"/>
    <property type="match status" value="1"/>
</dbReference>
<dbReference type="InterPro" id="IPR000700">
    <property type="entry name" value="PAS-assoc_C"/>
</dbReference>
<dbReference type="InterPro" id="IPR000160">
    <property type="entry name" value="GGDEF_dom"/>
</dbReference>
<dbReference type="Pfam" id="PF08447">
    <property type="entry name" value="PAS_3"/>
    <property type="match status" value="1"/>
</dbReference>
<dbReference type="InterPro" id="IPR029787">
    <property type="entry name" value="Nucleotide_cyclase"/>
</dbReference>
<dbReference type="Pfam" id="PF00989">
    <property type="entry name" value="PAS"/>
    <property type="match status" value="1"/>
</dbReference>
<accession>A0ABQ4VEJ6</accession>
<evidence type="ECO:0000259" key="1">
    <source>
        <dbReference type="PROSITE" id="PS50112"/>
    </source>
</evidence>
<dbReference type="Gene3D" id="3.30.70.270">
    <property type="match status" value="1"/>
</dbReference>
<dbReference type="InterPro" id="IPR013655">
    <property type="entry name" value="PAS_fold_3"/>
</dbReference>
<evidence type="ECO:0000313" key="4">
    <source>
        <dbReference type="EMBL" id="GJF12482.1"/>
    </source>
</evidence>
<dbReference type="SMART" id="SM00267">
    <property type="entry name" value="GGDEF"/>
    <property type="match status" value="1"/>
</dbReference>
<proteinExistence type="predicted"/>
<feature type="domain" description="PAS" evidence="1">
    <location>
        <begin position="151"/>
        <end position="221"/>
    </location>
</feature>
<evidence type="ECO:0000313" key="5">
    <source>
        <dbReference type="Proteomes" id="UP001060504"/>
    </source>
</evidence>
<dbReference type="CDD" id="cd00130">
    <property type="entry name" value="PAS"/>
    <property type="match status" value="2"/>
</dbReference>
<dbReference type="PANTHER" id="PTHR44757:SF2">
    <property type="entry name" value="BIOFILM ARCHITECTURE MAINTENANCE PROTEIN MBAA"/>
    <property type="match status" value="1"/>
</dbReference>
<dbReference type="InterPro" id="IPR001610">
    <property type="entry name" value="PAC"/>
</dbReference>
<dbReference type="InterPro" id="IPR035965">
    <property type="entry name" value="PAS-like_dom_sf"/>
</dbReference>
<comment type="caution">
    <text evidence="4">The sequence shown here is derived from an EMBL/GenBank/DDBJ whole genome shotgun (WGS) entry which is preliminary data.</text>
</comment>
<sequence length="431" mass="47519">MSTADDLVLTDAVHHAVGAAAQQDLLRQVLDSSVDAYWGLDSGGHVLEWNRAAVQMFGWTREEAIGRSLTELVVIADQREWVSQDMRHYVEHGRSSVVGRVSAFTLCRKDGTELPIEMIVNAVGAGSKLTFHAFARDMTRLAEARAAQRGSEATFEAVFANAPIGIALVGLDGTFQRVNQALCRITGYSEDELTKLMFQDITHPDDLDSDLGEATRLINGEIVSYQMDKRYFSKDGHLIWISLSGSIVRDADGEPLHFIAHIKDISARKRDEELLREQATRDPLTGVYNRRRFTEELARYKALARRHANDEAAVFMIDLDGLKQVNDQHGHPAGDDYLKSVAEIIGRRLRLSDVFARIGGDEFAALLPHTTAPQAQKLAKKLVEIVKAKSGGSVSIGIAMLTSGQLDDPLGRADQAMYHAKQQGKGRAYGP</sequence>
<dbReference type="InterPro" id="IPR052155">
    <property type="entry name" value="Biofilm_reg_signaling"/>
</dbReference>
<dbReference type="Pfam" id="PF00990">
    <property type="entry name" value="GGDEF"/>
    <property type="match status" value="1"/>
</dbReference>
<dbReference type="NCBIfam" id="TIGR00229">
    <property type="entry name" value="sensory_box"/>
    <property type="match status" value="2"/>
</dbReference>
<reference evidence="4 5" key="1">
    <citation type="submission" date="2021-08" db="EMBL/GenBank/DDBJ databases">
        <title>Draft genome sequence of Mycolicibacterium sp. NGTWS1702 strain.</title>
        <authorList>
            <person name="Matsumoto M."/>
            <person name="Tang B.C.C."/>
            <person name="Machida Y."/>
            <person name="Matoyama H."/>
            <person name="Kishihara T."/>
            <person name="Sato S."/>
            <person name="Kondo I."/>
            <person name="Sano M."/>
            <person name="Kato G."/>
        </authorList>
    </citation>
    <scope>NUCLEOTIDE SEQUENCE [LARGE SCALE GENOMIC DNA]</scope>
    <source>
        <strain evidence="4 5">NGTWSNA01</strain>
    </source>
</reference>
<dbReference type="PANTHER" id="PTHR44757">
    <property type="entry name" value="DIGUANYLATE CYCLASE DGCP"/>
    <property type="match status" value="1"/>
</dbReference>
<dbReference type="InterPro" id="IPR000014">
    <property type="entry name" value="PAS"/>
</dbReference>
<dbReference type="SMART" id="SM00091">
    <property type="entry name" value="PAS"/>
    <property type="match status" value="2"/>
</dbReference>
<dbReference type="Proteomes" id="UP001060504">
    <property type="component" value="Unassembled WGS sequence"/>
</dbReference>
<dbReference type="EMBL" id="BPRH01001209">
    <property type="protein sequence ID" value="GJF12482.1"/>
    <property type="molecule type" value="Genomic_DNA"/>
</dbReference>
<feature type="domain" description="PAC" evidence="2">
    <location>
        <begin position="225"/>
        <end position="277"/>
    </location>
</feature>
<dbReference type="SUPFAM" id="SSF55785">
    <property type="entry name" value="PYP-like sensor domain (PAS domain)"/>
    <property type="match status" value="2"/>
</dbReference>
<dbReference type="InterPro" id="IPR043128">
    <property type="entry name" value="Rev_trsase/Diguanyl_cyclase"/>
</dbReference>
<organism evidence="4 5">
    <name type="scientific">Mycolicibacterium cyprinidarum</name>
    <dbReference type="NCBI Taxonomy" id="2860311"/>
    <lineage>
        <taxon>Bacteria</taxon>
        <taxon>Bacillati</taxon>
        <taxon>Actinomycetota</taxon>
        <taxon>Actinomycetes</taxon>
        <taxon>Mycobacteriales</taxon>
        <taxon>Mycobacteriaceae</taxon>
        <taxon>Mycolicibacterium</taxon>
    </lineage>
</organism>
<gene>
    <name evidence="4" type="ORF">NGTWS1702_11360</name>
</gene>
<evidence type="ECO:0008006" key="6">
    <source>
        <dbReference type="Google" id="ProtNLM"/>
    </source>
</evidence>
<keyword evidence="5" id="KW-1185">Reference proteome</keyword>
<feature type="domain" description="PAS" evidence="1">
    <location>
        <begin position="22"/>
        <end position="93"/>
    </location>
</feature>
<dbReference type="SMART" id="SM00086">
    <property type="entry name" value="PAC"/>
    <property type="match status" value="2"/>
</dbReference>
<dbReference type="NCBIfam" id="TIGR00254">
    <property type="entry name" value="GGDEF"/>
    <property type="match status" value="1"/>
</dbReference>
<protein>
    <recommendedName>
        <fullName evidence="6">Diguanylate cyclase</fullName>
    </recommendedName>
</protein>
<dbReference type="PROSITE" id="PS50887">
    <property type="entry name" value="GGDEF"/>
    <property type="match status" value="1"/>
</dbReference>
<dbReference type="Gene3D" id="3.30.450.20">
    <property type="entry name" value="PAS domain"/>
    <property type="match status" value="2"/>
</dbReference>
<name>A0ABQ4VEJ6_9MYCO</name>
<dbReference type="SUPFAM" id="SSF55073">
    <property type="entry name" value="Nucleotide cyclase"/>
    <property type="match status" value="1"/>
</dbReference>
<dbReference type="PROSITE" id="PS50112">
    <property type="entry name" value="PAS"/>
    <property type="match status" value="2"/>
</dbReference>
<feature type="domain" description="GGDEF" evidence="3">
    <location>
        <begin position="310"/>
        <end position="431"/>
    </location>
</feature>
<dbReference type="CDD" id="cd01949">
    <property type="entry name" value="GGDEF"/>
    <property type="match status" value="1"/>
</dbReference>